<keyword evidence="3" id="KW-1185">Reference proteome</keyword>
<proteinExistence type="predicted"/>
<feature type="repeat" description="WD" evidence="1">
    <location>
        <begin position="165"/>
        <end position="205"/>
    </location>
</feature>
<name>A0A422PLP0_9TRYP</name>
<dbReference type="InterPro" id="IPR015943">
    <property type="entry name" value="WD40/YVTN_repeat-like_dom_sf"/>
</dbReference>
<accession>A0A422PLP0</accession>
<evidence type="ECO:0000313" key="3">
    <source>
        <dbReference type="Proteomes" id="UP000284403"/>
    </source>
</evidence>
<dbReference type="Proteomes" id="UP000284403">
    <property type="component" value="Unassembled WGS sequence"/>
</dbReference>
<dbReference type="PROSITE" id="PS50082">
    <property type="entry name" value="WD_REPEATS_2"/>
    <property type="match status" value="1"/>
</dbReference>
<evidence type="ECO:0000256" key="1">
    <source>
        <dbReference type="PROSITE-ProRule" id="PRU00221"/>
    </source>
</evidence>
<dbReference type="InterPro" id="IPR036322">
    <property type="entry name" value="WD40_repeat_dom_sf"/>
</dbReference>
<dbReference type="EMBL" id="MKKU01000226">
    <property type="protein sequence ID" value="RNF18632.1"/>
    <property type="molecule type" value="Genomic_DNA"/>
</dbReference>
<dbReference type="PANTHER" id="PTHR47822:SF2">
    <property type="entry name" value="F-BOX AND WD-40 DOMAIN PROTEIN 7"/>
    <property type="match status" value="1"/>
</dbReference>
<dbReference type="SMART" id="SM00320">
    <property type="entry name" value="WD40"/>
    <property type="match status" value="3"/>
</dbReference>
<protein>
    <submittedName>
        <fullName evidence="2">Uncharacterized protein</fullName>
    </submittedName>
</protein>
<reference evidence="2 3" key="1">
    <citation type="journal article" date="2018" name="BMC Genomics">
        <title>Genomic comparison of Trypanosoma conorhini and Trypanosoma rangeli to Trypanosoma cruzi strains of high and low virulence.</title>
        <authorList>
            <person name="Bradwell K.R."/>
            <person name="Koparde V.N."/>
            <person name="Matveyev A.V."/>
            <person name="Serrano M.G."/>
            <person name="Alves J.M."/>
            <person name="Parikh H."/>
            <person name="Huang B."/>
            <person name="Lee V."/>
            <person name="Espinosa-Alvarez O."/>
            <person name="Ortiz P.A."/>
            <person name="Costa-Martins A.G."/>
            <person name="Teixeira M.M."/>
            <person name="Buck G.A."/>
        </authorList>
    </citation>
    <scope>NUCLEOTIDE SEQUENCE [LARGE SCALE GENOMIC DNA]</scope>
    <source>
        <strain evidence="2 3">025E</strain>
    </source>
</reference>
<dbReference type="SUPFAM" id="SSF50978">
    <property type="entry name" value="WD40 repeat-like"/>
    <property type="match status" value="1"/>
</dbReference>
<dbReference type="OrthoDB" id="10251741at2759"/>
<dbReference type="GeneID" id="40318017"/>
<evidence type="ECO:0000313" key="2">
    <source>
        <dbReference type="EMBL" id="RNF18632.1"/>
    </source>
</evidence>
<organism evidence="2 3">
    <name type="scientific">Trypanosoma conorhini</name>
    <dbReference type="NCBI Taxonomy" id="83891"/>
    <lineage>
        <taxon>Eukaryota</taxon>
        <taxon>Discoba</taxon>
        <taxon>Euglenozoa</taxon>
        <taxon>Kinetoplastea</taxon>
        <taxon>Metakinetoplastina</taxon>
        <taxon>Trypanosomatida</taxon>
        <taxon>Trypanosomatidae</taxon>
        <taxon>Trypanosoma</taxon>
    </lineage>
</organism>
<dbReference type="PANTHER" id="PTHR47822">
    <property type="entry name" value="CARBOHYDRATE BINDING DOMAIN CONTAINING PROTEIN"/>
    <property type="match status" value="1"/>
</dbReference>
<comment type="caution">
    <text evidence="2">The sequence shown here is derived from an EMBL/GenBank/DDBJ whole genome shotgun (WGS) entry which is preliminary data.</text>
</comment>
<dbReference type="InterPro" id="IPR001680">
    <property type="entry name" value="WD40_rpt"/>
</dbReference>
<dbReference type="RefSeq" id="XP_029228557.1">
    <property type="nucleotide sequence ID" value="XM_029371316.1"/>
</dbReference>
<sequence>MEFATRLEGEGMFGSLVEVSEQAEHVYTTSFSPDGKFLAAVLGNGALVILDSNTLHVQQHTAMGKPYDDLPSTGVRWLSQKSVDRYNLVSVSSAGGIFLWTWDGYKLDRIAKMDEEDNEITCLEACLETDEFLTAGSDRIVRYYDADGNLKGNLCKGFGDDGYSRATHTNRIFSVRFTSPTMAVSGGWGSPIQIWDMRSMESRKQIVGTQVGADGIEPLPNTSCIVVTSKRPVQQIQVFDCVSGAELEEVSARLSAEVEGTLTLLSRYCPKTDLLWTVTAKPHKVFVISYSTGKLLASCELPLTIMNLQLSEHFLYQAIVSCANGKLVRATVKV</sequence>
<dbReference type="Gene3D" id="2.130.10.10">
    <property type="entry name" value="YVTN repeat-like/Quinoprotein amine dehydrogenase"/>
    <property type="match status" value="1"/>
</dbReference>
<gene>
    <name evidence="2" type="ORF">Tco025E_04406</name>
</gene>
<keyword evidence="1" id="KW-0853">WD repeat</keyword>
<dbReference type="AlphaFoldDB" id="A0A422PLP0"/>